<keyword evidence="2" id="KW-0812">Transmembrane</keyword>
<feature type="region of interest" description="Disordered" evidence="1">
    <location>
        <begin position="92"/>
        <end position="112"/>
    </location>
</feature>
<organism evidence="3 4">
    <name type="scientific">Venturia effusa</name>
    <dbReference type="NCBI Taxonomy" id="50376"/>
    <lineage>
        <taxon>Eukaryota</taxon>
        <taxon>Fungi</taxon>
        <taxon>Dikarya</taxon>
        <taxon>Ascomycota</taxon>
        <taxon>Pezizomycotina</taxon>
        <taxon>Dothideomycetes</taxon>
        <taxon>Pleosporomycetidae</taxon>
        <taxon>Venturiales</taxon>
        <taxon>Venturiaceae</taxon>
        <taxon>Venturia</taxon>
    </lineage>
</organism>
<dbReference type="InterPro" id="IPR038872">
    <property type="entry name" value="Put_GTT3"/>
</dbReference>
<dbReference type="PANTHER" id="PTHR41807">
    <property type="entry name" value="GLUTATHIONE TRANSFERASE 3"/>
    <property type="match status" value="1"/>
</dbReference>
<reference evidence="3 4" key="1">
    <citation type="submission" date="2019-07" db="EMBL/GenBank/DDBJ databases">
        <title>Finished genome of Venturia effusa.</title>
        <authorList>
            <person name="Young C.A."/>
            <person name="Cox M.P."/>
            <person name="Ganley A.R.D."/>
            <person name="David W.J."/>
        </authorList>
    </citation>
    <scope>NUCLEOTIDE SEQUENCE [LARGE SCALE GENOMIC DNA]</scope>
    <source>
        <strain evidence="4">albino</strain>
    </source>
</reference>
<evidence type="ECO:0000256" key="1">
    <source>
        <dbReference type="SAM" id="MobiDB-lite"/>
    </source>
</evidence>
<evidence type="ECO:0000313" key="3">
    <source>
        <dbReference type="EMBL" id="QDS70721.1"/>
    </source>
</evidence>
<gene>
    <name evidence="3" type="ORF">FKW77_002799</name>
</gene>
<name>A0A517L526_9PEZI</name>
<dbReference type="GO" id="GO:0016020">
    <property type="term" value="C:membrane"/>
    <property type="evidence" value="ECO:0007669"/>
    <property type="project" value="TreeGrafter"/>
</dbReference>
<evidence type="ECO:0000313" key="4">
    <source>
        <dbReference type="Proteomes" id="UP000316270"/>
    </source>
</evidence>
<dbReference type="AlphaFoldDB" id="A0A517L526"/>
<keyword evidence="2" id="KW-1133">Transmembrane helix</keyword>
<keyword evidence="4" id="KW-1185">Reference proteome</keyword>
<feature type="transmembrane region" description="Helical" evidence="2">
    <location>
        <begin position="237"/>
        <end position="254"/>
    </location>
</feature>
<accession>A0A517L526</accession>
<dbReference type="PANTHER" id="PTHR41807:SF1">
    <property type="entry name" value="GLUTATHIONE TRANSFERASE 3"/>
    <property type="match status" value="1"/>
</dbReference>
<proteinExistence type="predicted"/>
<evidence type="ECO:0000256" key="2">
    <source>
        <dbReference type="SAM" id="Phobius"/>
    </source>
</evidence>
<keyword evidence="2" id="KW-0472">Membrane</keyword>
<dbReference type="EMBL" id="CP042189">
    <property type="protein sequence ID" value="QDS70721.1"/>
    <property type="molecule type" value="Genomic_DNA"/>
</dbReference>
<protein>
    <submittedName>
        <fullName evidence="3">Uncharacterized protein</fullName>
    </submittedName>
</protein>
<dbReference type="OrthoDB" id="4034134at2759"/>
<dbReference type="Proteomes" id="UP000316270">
    <property type="component" value="Chromosome 5"/>
</dbReference>
<dbReference type="STRING" id="50376.A0A517L526"/>
<sequence>MTSWLQKQRKADLRDLAQAANVQDWEELLKDDLVYSISERLQNDPAQYSSNPIFSGYYARNASPVKRERGVSIPLNDNGGLSVTRRRRTLVRATTKEEESSPVPEDAPEPSTAIATRTPRAVQRLAERVPLPPSPQVIANMISDQEIVARNKIKAAWERSGTNEIIEELQTKASTVVGVEALALVIEFYGLAKEVFPWAYAFQCPAIEALGTESFGVWLPDLFLLFTTFFWSPTGLWLGTSLFIPLFFAYFFNFTSQIKTPRTRAAAASVYKYDPLTFNVVKALTTWLVYSRAFRFGGFLTDATVARVNGAFPGGFQGVLVGSGIGALASIYEAILQKH</sequence>